<organism evidence="2 3">
    <name type="scientific">Neoarthrinium moseri</name>
    <dbReference type="NCBI Taxonomy" id="1658444"/>
    <lineage>
        <taxon>Eukaryota</taxon>
        <taxon>Fungi</taxon>
        <taxon>Dikarya</taxon>
        <taxon>Ascomycota</taxon>
        <taxon>Pezizomycotina</taxon>
        <taxon>Sordariomycetes</taxon>
        <taxon>Xylariomycetidae</taxon>
        <taxon>Amphisphaeriales</taxon>
        <taxon>Apiosporaceae</taxon>
        <taxon>Neoarthrinium</taxon>
    </lineage>
</organism>
<name>A0A9P9WDK2_9PEZI</name>
<feature type="transmembrane region" description="Helical" evidence="1">
    <location>
        <begin position="6"/>
        <end position="27"/>
    </location>
</feature>
<evidence type="ECO:0000313" key="3">
    <source>
        <dbReference type="Proteomes" id="UP000829685"/>
    </source>
</evidence>
<dbReference type="EMBL" id="JAFIMR010000037">
    <property type="protein sequence ID" value="KAI1858245.1"/>
    <property type="molecule type" value="Genomic_DNA"/>
</dbReference>
<evidence type="ECO:0000256" key="1">
    <source>
        <dbReference type="SAM" id="Phobius"/>
    </source>
</evidence>
<keyword evidence="1" id="KW-1133">Transmembrane helix</keyword>
<dbReference type="AlphaFoldDB" id="A0A9P9WDK2"/>
<keyword evidence="3" id="KW-1185">Reference proteome</keyword>
<accession>A0A9P9WDK2</accession>
<sequence>MSPGTIAAATLAIFIFALLVAYSLWIWRHRSASACHEPAALGHRYEAYAVQGDTKPPPVVIVQKPPEIVVADAHTSIRRIETGIRAPARLPKFVEDLPEVQNREEMERITRQTQAGPA</sequence>
<dbReference type="Proteomes" id="UP000829685">
    <property type="component" value="Unassembled WGS sequence"/>
</dbReference>
<reference evidence="2" key="1">
    <citation type="submission" date="2021-03" db="EMBL/GenBank/DDBJ databases">
        <title>Revisited historic fungal species revealed as producer of novel bioactive compounds through whole genome sequencing and comparative genomics.</title>
        <authorList>
            <person name="Vignolle G.A."/>
            <person name="Hochenegger N."/>
            <person name="Mach R.L."/>
            <person name="Mach-Aigner A.R."/>
            <person name="Javad Rahimi M."/>
            <person name="Salim K.A."/>
            <person name="Chan C.M."/>
            <person name="Lim L.B.L."/>
            <person name="Cai F."/>
            <person name="Druzhinina I.S."/>
            <person name="U'Ren J.M."/>
            <person name="Derntl C."/>
        </authorList>
    </citation>
    <scope>NUCLEOTIDE SEQUENCE</scope>
    <source>
        <strain evidence="2">TUCIM 5799</strain>
    </source>
</reference>
<keyword evidence="1" id="KW-0472">Membrane</keyword>
<evidence type="ECO:0000313" key="2">
    <source>
        <dbReference type="EMBL" id="KAI1858245.1"/>
    </source>
</evidence>
<comment type="caution">
    <text evidence="2">The sequence shown here is derived from an EMBL/GenBank/DDBJ whole genome shotgun (WGS) entry which is preliminary data.</text>
</comment>
<keyword evidence="1" id="KW-0812">Transmembrane</keyword>
<gene>
    <name evidence="2" type="ORF">JX265_010913</name>
</gene>
<protein>
    <submittedName>
        <fullName evidence="2">Uncharacterized protein</fullName>
    </submittedName>
</protein>
<proteinExistence type="predicted"/>